<evidence type="ECO:0000256" key="1">
    <source>
        <dbReference type="SAM" id="MobiDB-lite"/>
    </source>
</evidence>
<comment type="caution">
    <text evidence="3">The sequence shown here is derived from an EMBL/GenBank/DDBJ whole genome shotgun (WGS) entry which is preliminary data.</text>
</comment>
<dbReference type="EMBL" id="JAEHOE010000100">
    <property type="protein sequence ID" value="KAG2487222.1"/>
    <property type="molecule type" value="Genomic_DNA"/>
</dbReference>
<feature type="compositionally biased region" description="Low complexity" evidence="1">
    <location>
        <begin position="780"/>
        <end position="798"/>
    </location>
</feature>
<evidence type="ECO:0000256" key="2">
    <source>
        <dbReference type="SAM" id="Phobius"/>
    </source>
</evidence>
<proteinExistence type="predicted"/>
<feature type="region of interest" description="Disordered" evidence="1">
    <location>
        <begin position="372"/>
        <end position="430"/>
    </location>
</feature>
<feature type="region of interest" description="Disordered" evidence="1">
    <location>
        <begin position="749"/>
        <end position="805"/>
    </location>
</feature>
<feature type="region of interest" description="Disordered" evidence="1">
    <location>
        <begin position="574"/>
        <end position="632"/>
    </location>
</feature>
<accession>A0A835XPL5</accession>
<feature type="compositionally biased region" description="Low complexity" evidence="1">
    <location>
        <begin position="702"/>
        <end position="715"/>
    </location>
</feature>
<feature type="compositionally biased region" description="Low complexity" evidence="1">
    <location>
        <begin position="479"/>
        <end position="503"/>
    </location>
</feature>
<keyword evidence="2" id="KW-1133">Transmembrane helix</keyword>
<gene>
    <name evidence="3" type="ORF">HYH03_014195</name>
</gene>
<dbReference type="Proteomes" id="UP000612055">
    <property type="component" value="Unassembled WGS sequence"/>
</dbReference>
<feature type="compositionally biased region" description="Gly residues" evidence="1">
    <location>
        <begin position="682"/>
        <end position="694"/>
    </location>
</feature>
<reference evidence="3" key="1">
    <citation type="journal article" date="2020" name="bioRxiv">
        <title>Comparative genomics of Chlamydomonas.</title>
        <authorList>
            <person name="Craig R.J."/>
            <person name="Hasan A.R."/>
            <person name="Ness R.W."/>
            <person name="Keightley P.D."/>
        </authorList>
    </citation>
    <scope>NUCLEOTIDE SEQUENCE</scope>
    <source>
        <strain evidence="3">CCAP 11/70</strain>
    </source>
</reference>
<feature type="transmembrane region" description="Helical" evidence="2">
    <location>
        <begin position="192"/>
        <end position="216"/>
    </location>
</feature>
<evidence type="ECO:0000313" key="3">
    <source>
        <dbReference type="EMBL" id="KAG2487222.1"/>
    </source>
</evidence>
<dbReference type="AlphaFoldDB" id="A0A835XPL5"/>
<keyword evidence="4" id="KW-1185">Reference proteome</keyword>
<feature type="region of interest" description="Disordered" evidence="1">
    <location>
        <begin position="142"/>
        <end position="187"/>
    </location>
</feature>
<organism evidence="3 4">
    <name type="scientific">Edaphochlamys debaryana</name>
    <dbReference type="NCBI Taxonomy" id="47281"/>
    <lineage>
        <taxon>Eukaryota</taxon>
        <taxon>Viridiplantae</taxon>
        <taxon>Chlorophyta</taxon>
        <taxon>core chlorophytes</taxon>
        <taxon>Chlorophyceae</taxon>
        <taxon>CS clade</taxon>
        <taxon>Chlamydomonadales</taxon>
        <taxon>Chlamydomonadales incertae sedis</taxon>
        <taxon>Edaphochlamys</taxon>
    </lineage>
</organism>
<evidence type="ECO:0000313" key="4">
    <source>
        <dbReference type="Proteomes" id="UP000612055"/>
    </source>
</evidence>
<feature type="region of interest" description="Disordered" evidence="1">
    <location>
        <begin position="478"/>
        <end position="503"/>
    </location>
</feature>
<keyword evidence="2" id="KW-0812">Transmembrane</keyword>
<keyword evidence="2" id="KW-0472">Membrane</keyword>
<feature type="compositionally biased region" description="Low complexity" evidence="1">
    <location>
        <begin position="607"/>
        <end position="620"/>
    </location>
</feature>
<feature type="region of interest" description="Disordered" evidence="1">
    <location>
        <begin position="286"/>
        <end position="308"/>
    </location>
</feature>
<sequence>MNVDCVPLAAPGPSSRRHILQGSNESVETTSYGGCQPHTAGGSGLDANASAFSPNGMRVRVSLQDPSGAMNVIQNAEDPNAMISDLKDQVHERIQAFMAELTAGLEPSETAGACVPPKDAVEGGLEVQAKYELPLSPLGDRVFSDEDTGCASDPSASLGLSDGAEFESGVPSVEQRPGGAPGAPEPSESRALAAWVVPVAVVGGAALLLALVAGVIARKRRHDKVVDEAAAKAAKLAQDAAAAGAEGQEEDAEHAAERSGYSNAGGAAAAQEGNQLAAGVEGMAVSRQGSATSDGPHTPRSRRASDPGFWALPVHRVRSAPPTSAPPFAAAAGGAVTPFAPAAGGAVTPSAPAAGGAVTPFAPATPMDTRWATPGLRAPPTAAATSATPSSPPLGMASPTLPMPPPQVRRTHSGKVAPLPPPLPQLQSPPQAQLMDRPVAYRSDAGGTASAAAAAGGFGFGTAIPAAIPGSLTDPGQPPAVAGGAAGAAAGPAASASSCPASPAQLPIADGAAAAGGLAAAPRPRRARSVSEPGELSVVADGFAAAPDGLVRTGSAAAAAAASPSRPYLDVVPEAEDEDVSTPTAAAVAGGVPRDGSPFGSEGLPVAASPERGSASAASGSPGGGAGARRSLPGGILFTKRRVAPLLSADGGAATALAPPPPAALAAVGSAGSSGLSWAWSVGGGPRSSGGSGSGDADADGEAPPSGDGAAADADGAAAAAAAEALEQRMVSLPGSTLEALWISGAGRRRLAEPSPGELGMGGEAGEEGDQDGGGEAAGRRGLAAQLNAAAATAAARASSRRRLA</sequence>
<feature type="region of interest" description="Disordered" evidence="1">
    <location>
        <begin position="241"/>
        <end position="268"/>
    </location>
</feature>
<feature type="compositionally biased region" description="Low complexity" evidence="1">
    <location>
        <begin position="378"/>
        <end position="389"/>
    </location>
</feature>
<feature type="region of interest" description="Disordered" evidence="1">
    <location>
        <begin position="682"/>
        <end position="715"/>
    </location>
</feature>
<protein>
    <submittedName>
        <fullName evidence="3">Uncharacterized protein</fullName>
    </submittedName>
</protein>
<name>A0A835XPL5_9CHLO</name>